<sequence length="135" mass="15541">MEEKLNPTQQCALEAQKANHILSCIKSRMTSRLEERVLSLCSQESPPRVLPPALGPQRKKDVDLLEHSEEDTEMLRGLQNLFYKDRLREMGLFSLEKKRLQGDLPAALWYLKGPLRKLERDFLRGHVVTEQGATT</sequence>
<proteinExistence type="predicted"/>
<protein>
    <submittedName>
        <fullName evidence="1">Uncharacterized protein</fullName>
    </submittedName>
</protein>
<dbReference type="Proteomes" id="UP001145742">
    <property type="component" value="Unassembled WGS sequence"/>
</dbReference>
<comment type="caution">
    <text evidence="1">The sequence shown here is derived from an EMBL/GenBank/DDBJ whole genome shotgun (WGS) entry which is preliminary data.</text>
</comment>
<name>A0ABQ9DNP7_9PASS</name>
<keyword evidence="2" id="KW-1185">Reference proteome</keyword>
<accession>A0ABQ9DNP7</accession>
<organism evidence="1 2">
    <name type="scientific">Willisornis vidua</name>
    <name type="common">Xingu scale-backed antbird</name>
    <dbReference type="NCBI Taxonomy" id="1566151"/>
    <lineage>
        <taxon>Eukaryota</taxon>
        <taxon>Metazoa</taxon>
        <taxon>Chordata</taxon>
        <taxon>Craniata</taxon>
        <taxon>Vertebrata</taxon>
        <taxon>Euteleostomi</taxon>
        <taxon>Archelosauria</taxon>
        <taxon>Archosauria</taxon>
        <taxon>Dinosauria</taxon>
        <taxon>Saurischia</taxon>
        <taxon>Theropoda</taxon>
        <taxon>Coelurosauria</taxon>
        <taxon>Aves</taxon>
        <taxon>Neognathae</taxon>
        <taxon>Neoaves</taxon>
        <taxon>Telluraves</taxon>
        <taxon>Australaves</taxon>
        <taxon>Passeriformes</taxon>
        <taxon>Thamnophilidae</taxon>
        <taxon>Willisornis</taxon>
    </lineage>
</organism>
<dbReference type="EMBL" id="WHWB01032386">
    <property type="protein sequence ID" value="KAJ7425787.1"/>
    <property type="molecule type" value="Genomic_DNA"/>
</dbReference>
<evidence type="ECO:0000313" key="2">
    <source>
        <dbReference type="Proteomes" id="UP001145742"/>
    </source>
</evidence>
<evidence type="ECO:0000313" key="1">
    <source>
        <dbReference type="EMBL" id="KAJ7425787.1"/>
    </source>
</evidence>
<reference evidence="1" key="1">
    <citation type="submission" date="2019-10" db="EMBL/GenBank/DDBJ databases">
        <authorList>
            <person name="Soares A.E.R."/>
            <person name="Aleixo A."/>
            <person name="Schneider P."/>
            <person name="Miyaki C.Y."/>
            <person name="Schneider M.P."/>
            <person name="Mello C."/>
            <person name="Vasconcelos A.T.R."/>
        </authorList>
    </citation>
    <scope>NUCLEOTIDE SEQUENCE</scope>
    <source>
        <tissue evidence="1">Muscle</tissue>
    </source>
</reference>
<gene>
    <name evidence="1" type="ORF">WISP_21731</name>
</gene>